<dbReference type="SUPFAM" id="SSF51120">
    <property type="entry name" value="beta-Roll"/>
    <property type="match status" value="1"/>
</dbReference>
<dbReference type="OrthoDB" id="222299at2"/>
<dbReference type="InterPro" id="IPR000413">
    <property type="entry name" value="Integrin_alpha"/>
</dbReference>
<dbReference type="PRINTS" id="PR00313">
    <property type="entry name" value="CABNDNGRPT"/>
</dbReference>
<dbReference type="Proteomes" id="UP000319576">
    <property type="component" value="Chromosome"/>
</dbReference>
<dbReference type="InterPro" id="IPR011049">
    <property type="entry name" value="Serralysin-like_metalloprot_C"/>
</dbReference>
<accession>A0A517XZB8</accession>
<keyword evidence="1" id="KW-0732">Signal</keyword>
<keyword evidence="2" id="KW-0325">Glycoprotein</keyword>
<dbReference type="InterPro" id="IPR010895">
    <property type="entry name" value="CHRD"/>
</dbReference>
<sequence length="1388" mass="133658">MARTARTTLRVEPLEDRVTPAYTATFSGFTSTWTGSSTGGTGDILTFSRDAGTGNLIHNRFVAGDTGFNSAQDFDSTVAGDQVLAASAASEVRVTTGGSSLDEVRVGGSVGGQTAAASQLLAVFIVTAGAAGQAVLVDDSSATTGRTFTFASNGVTTVGVGVSFAGQAFGDGITLNTGTGNDTVNLTSVLGIGIGVEPRAVVNDGGSDTVTVGSAAGSLDGFAGQPITVTGIGGTTAVVVNDAGDADGDTYTVTAGGVRREDGANDATVTTSGTGVSISLNTGGGADTVVMAAGATLNGGTLDAGAGVDALDYSAFTTPVVVNLGFGSSGLAAALDGNQANPAQTTPAAGTAAVSNYNATSKTFDLTLTVTDLNPATVTGLSLHSGGVGVNGPQLIDLLALGALVPAGTGFTLTLTGVALGAANEAAFLGGQTYLRVGTAAAGSLIRGQVFTTGNLNLAAGTATGTGGITGVENVTGGSAADSLVGSFVPNVLSGLGGNDVLVGGPGAGAGDTFLGGADDDVMVWSNGDGSDVMDGGAGTDTVAVNGNVTGNDVFTVGANGTRIDFDRTSAGPFSLDIGTVETLVVNGVGGDDSFAVNALAGVADLAAVQLNGFAGADTFAAPAAPAGITVTARGGAGNDTFTVGGPSLDAILGAVNVDGGGNDAAPTTTQTGSAGPNTLPTGDTIVLDDAGDPTANTYTLTVTDLIRNGQTPARFARVETIRLNAGTGGDTFTVDALALANTVVSGGGGDDTFTLNVGAGANARLDGDAGADTFTVSGSGTASVAVLNGGAENDAVNIVAPGGSLDNISGAIVVDGGGHAAAPTTSLTAGGVTNTLPVGDTLTFNDVGDASNNTYALAAGALTRPGIPDVTFAAVETVVLNAASGKNTVTVSATGPSTTTTVNGDTAADTITVTTTGAASNTAVNGGGGTDTFTVNGSGVGSVTQMDGGAAADTLSVPTAGSTTPSLTTATGATGVSGAFTFGDRGPVGFAAVEAVNPLVTSAAATTFTEGAAGAFLVTAAGAPAATFTVSAGALPAGVTLSAAGVLSGTPTEAGTFAVTITAANGASPDATQAFTLTVKPNGDRFAVATGPGTPVRVKVFAPDGAELFTLAPFGDFAGGATVATGDVTGDGIDDVAVGAGAGGGPHVKLFDGATGAELRSFFAYAAGFAGGVFVGLGDVTGDGLADVVTGVGTGGSPHVKVFDGQTLLEVFSFFAFDDSLRGGLTVRAGDVDGDGRADIVTGAGPGGAPHIKVFSGRDLSLLQSFFADDPTSRDGVFVGVANLAGDTRAEVVAGLAGRVKVFGSVAPLLPYIEQDNFASFAGGVRTSVAAIRLDDGIIAVLVGAAPGTKAGPHVQFIDVAIDGATSRVRNSFFAFDPAFTGGVAVG</sequence>
<dbReference type="InterPro" id="IPR028994">
    <property type="entry name" value="Integrin_alpha_N"/>
</dbReference>
<dbReference type="GO" id="GO:0007155">
    <property type="term" value="P:cell adhesion"/>
    <property type="evidence" value="ECO:0007669"/>
    <property type="project" value="InterPro"/>
</dbReference>
<dbReference type="SMART" id="SM00754">
    <property type="entry name" value="CHRD"/>
    <property type="match status" value="1"/>
</dbReference>
<gene>
    <name evidence="4" type="primary">cya_2</name>
    <name evidence="4" type="ORF">ETAA1_48390</name>
</gene>
<dbReference type="RefSeq" id="WP_145242927.1">
    <property type="nucleotide sequence ID" value="NZ_CP036273.1"/>
</dbReference>
<dbReference type="KEGG" id="uli:ETAA1_48390"/>
<evidence type="ECO:0000259" key="3">
    <source>
        <dbReference type="SMART" id="SM00754"/>
    </source>
</evidence>
<proteinExistence type="predicted"/>
<reference evidence="4 5" key="1">
    <citation type="submission" date="2019-02" db="EMBL/GenBank/DDBJ databases">
        <title>Deep-cultivation of Planctomycetes and their phenomic and genomic characterization uncovers novel biology.</title>
        <authorList>
            <person name="Wiegand S."/>
            <person name="Jogler M."/>
            <person name="Boedeker C."/>
            <person name="Pinto D."/>
            <person name="Vollmers J."/>
            <person name="Rivas-Marin E."/>
            <person name="Kohn T."/>
            <person name="Peeters S.H."/>
            <person name="Heuer A."/>
            <person name="Rast P."/>
            <person name="Oberbeckmann S."/>
            <person name="Bunk B."/>
            <person name="Jeske O."/>
            <person name="Meyerdierks A."/>
            <person name="Storesund J.E."/>
            <person name="Kallscheuer N."/>
            <person name="Luecker S."/>
            <person name="Lage O.M."/>
            <person name="Pohl T."/>
            <person name="Merkel B.J."/>
            <person name="Hornburger P."/>
            <person name="Mueller R.-W."/>
            <person name="Bruemmer F."/>
            <person name="Labrenz M."/>
            <person name="Spormann A.M."/>
            <person name="Op den Camp H."/>
            <person name="Overmann J."/>
            <person name="Amann R."/>
            <person name="Jetten M.S.M."/>
            <person name="Mascher T."/>
            <person name="Medema M.H."/>
            <person name="Devos D.P."/>
            <person name="Kaster A.-K."/>
            <person name="Ovreas L."/>
            <person name="Rohde M."/>
            <person name="Galperin M.Y."/>
            <person name="Jogler C."/>
        </authorList>
    </citation>
    <scope>NUCLEOTIDE SEQUENCE [LARGE SCALE GENOMIC DNA]</scope>
    <source>
        <strain evidence="4 5">ETA_A1</strain>
    </source>
</reference>
<protein>
    <submittedName>
        <fullName evidence="4">Bifunctional hemolysin/adenylate cyclase</fullName>
    </submittedName>
</protein>
<dbReference type="InterPro" id="IPR013517">
    <property type="entry name" value="FG-GAP"/>
</dbReference>
<dbReference type="Gene3D" id="2.60.40.10">
    <property type="entry name" value="Immunoglobulins"/>
    <property type="match status" value="1"/>
</dbReference>
<evidence type="ECO:0000313" key="5">
    <source>
        <dbReference type="Proteomes" id="UP000319576"/>
    </source>
</evidence>
<keyword evidence="5" id="KW-1185">Reference proteome</keyword>
<name>A0A517XZB8_9BACT</name>
<dbReference type="PRINTS" id="PR01185">
    <property type="entry name" value="INTEGRINA"/>
</dbReference>
<evidence type="ECO:0000256" key="2">
    <source>
        <dbReference type="ARBA" id="ARBA00023180"/>
    </source>
</evidence>
<evidence type="ECO:0000256" key="1">
    <source>
        <dbReference type="ARBA" id="ARBA00022729"/>
    </source>
</evidence>
<dbReference type="Gene3D" id="2.150.10.10">
    <property type="entry name" value="Serralysin-like metalloprotease, C-terminal"/>
    <property type="match status" value="1"/>
</dbReference>
<organism evidence="4 5">
    <name type="scientific">Urbifossiella limnaea</name>
    <dbReference type="NCBI Taxonomy" id="2528023"/>
    <lineage>
        <taxon>Bacteria</taxon>
        <taxon>Pseudomonadati</taxon>
        <taxon>Planctomycetota</taxon>
        <taxon>Planctomycetia</taxon>
        <taxon>Gemmatales</taxon>
        <taxon>Gemmataceae</taxon>
        <taxon>Urbifossiella</taxon>
    </lineage>
</organism>
<dbReference type="SUPFAM" id="SSF69318">
    <property type="entry name" value="Integrin alpha N-terminal domain"/>
    <property type="match status" value="1"/>
</dbReference>
<evidence type="ECO:0000313" key="4">
    <source>
        <dbReference type="EMBL" id="QDU22851.1"/>
    </source>
</evidence>
<dbReference type="EMBL" id="CP036273">
    <property type="protein sequence ID" value="QDU22851.1"/>
    <property type="molecule type" value="Genomic_DNA"/>
</dbReference>
<dbReference type="Pfam" id="PF01839">
    <property type="entry name" value="FG-GAP"/>
    <property type="match status" value="1"/>
</dbReference>
<dbReference type="Pfam" id="PF05345">
    <property type="entry name" value="He_PIG"/>
    <property type="match status" value="1"/>
</dbReference>
<dbReference type="GO" id="GO:0008305">
    <property type="term" value="C:integrin complex"/>
    <property type="evidence" value="ECO:0007669"/>
    <property type="project" value="InterPro"/>
</dbReference>
<feature type="domain" description="CHRD" evidence="3">
    <location>
        <begin position="329"/>
        <end position="452"/>
    </location>
</feature>
<dbReference type="Gene3D" id="2.130.10.130">
    <property type="entry name" value="Integrin alpha, N-terminal"/>
    <property type="match status" value="1"/>
</dbReference>
<dbReference type="InterPro" id="IPR013783">
    <property type="entry name" value="Ig-like_fold"/>
</dbReference>